<proteinExistence type="inferred from homology"/>
<dbReference type="Proteomes" id="UP000823388">
    <property type="component" value="Chromosome 8N"/>
</dbReference>
<keyword evidence="4" id="KW-0547">Nucleotide-binding</keyword>
<evidence type="ECO:0000313" key="9">
    <source>
        <dbReference type="Proteomes" id="UP000823388"/>
    </source>
</evidence>
<comment type="similarity">
    <text evidence="1">Belongs to the disease resistance NB-LRR family.</text>
</comment>
<dbReference type="SUPFAM" id="SSF52540">
    <property type="entry name" value="P-loop containing nucleoside triphosphate hydrolases"/>
    <property type="match status" value="1"/>
</dbReference>
<evidence type="ECO:0000313" key="8">
    <source>
        <dbReference type="EMBL" id="KAG2556935.1"/>
    </source>
</evidence>
<evidence type="ECO:0008006" key="10">
    <source>
        <dbReference type="Google" id="ProtNLM"/>
    </source>
</evidence>
<reference evidence="8" key="1">
    <citation type="submission" date="2020-05" db="EMBL/GenBank/DDBJ databases">
        <title>WGS assembly of Panicum virgatum.</title>
        <authorList>
            <person name="Lovell J.T."/>
            <person name="Jenkins J."/>
            <person name="Shu S."/>
            <person name="Juenger T.E."/>
            <person name="Schmutz J."/>
        </authorList>
    </citation>
    <scope>NUCLEOTIDE SEQUENCE</scope>
    <source>
        <strain evidence="8">AP13</strain>
    </source>
</reference>
<keyword evidence="2" id="KW-0433">Leucine-rich repeat</keyword>
<dbReference type="GO" id="GO:0043531">
    <property type="term" value="F:ADP binding"/>
    <property type="evidence" value="ECO:0007669"/>
    <property type="project" value="InterPro"/>
</dbReference>
<evidence type="ECO:0000256" key="2">
    <source>
        <dbReference type="ARBA" id="ARBA00022614"/>
    </source>
</evidence>
<keyword evidence="9" id="KW-1185">Reference proteome</keyword>
<dbReference type="Gene3D" id="1.20.5.4130">
    <property type="match status" value="1"/>
</dbReference>
<dbReference type="InterPro" id="IPR042197">
    <property type="entry name" value="Apaf_helical"/>
</dbReference>
<organism evidence="8 9">
    <name type="scientific">Panicum virgatum</name>
    <name type="common">Blackwell switchgrass</name>
    <dbReference type="NCBI Taxonomy" id="38727"/>
    <lineage>
        <taxon>Eukaryota</taxon>
        <taxon>Viridiplantae</taxon>
        <taxon>Streptophyta</taxon>
        <taxon>Embryophyta</taxon>
        <taxon>Tracheophyta</taxon>
        <taxon>Spermatophyta</taxon>
        <taxon>Magnoliopsida</taxon>
        <taxon>Liliopsida</taxon>
        <taxon>Poales</taxon>
        <taxon>Poaceae</taxon>
        <taxon>PACMAD clade</taxon>
        <taxon>Panicoideae</taxon>
        <taxon>Panicodae</taxon>
        <taxon>Paniceae</taxon>
        <taxon>Panicinae</taxon>
        <taxon>Panicum</taxon>
        <taxon>Panicum sect. Hiantes</taxon>
    </lineage>
</organism>
<gene>
    <name evidence="8" type="ORF">PVAP13_8NG157900</name>
</gene>
<dbReference type="PRINTS" id="PR00364">
    <property type="entry name" value="DISEASERSIST"/>
</dbReference>
<evidence type="ECO:0000259" key="6">
    <source>
        <dbReference type="Pfam" id="PF00931"/>
    </source>
</evidence>
<name>A0A8T0P7Z0_PANVG</name>
<sequence length="378" mass="43035">MEVQMFSSSRGAMGSLLGKLRSLLVSPGDQLPEPLKPQKDKLELLKQDLEEMNTFLGNLSRVVAPNPMAKLWMNEVRNLSYDFEDYIDKMMMRPYSNSSEEIEISFDDVQEFETLVKQARDAYNRYHRNDLGRWPTNPAFRADGQVRVPIPSTDLLGIGDSRAKLINMISNDAERRMKVVSVLGPAGVGKTTLATEVYRQMGGQFDYRAFVRASRMPDTRRLLRSIISQVQRHQRPPHGLPAQELIDNLRELLQQKRYFILIDGLWETTSWDIVYSAFPEGTHCSRILITTDIEEVALECCDYESDGIFMMEPLSRTDSIELLFNRTLGSKHQCSEQVKEVSEEIIKKCGGLPLAVICIASILAGQPDNSELWQHVSE</sequence>
<evidence type="ECO:0000256" key="1">
    <source>
        <dbReference type="ARBA" id="ARBA00008894"/>
    </source>
</evidence>
<keyword evidence="5" id="KW-0611">Plant defense</keyword>
<dbReference type="EMBL" id="CM029052">
    <property type="protein sequence ID" value="KAG2556935.1"/>
    <property type="molecule type" value="Genomic_DNA"/>
</dbReference>
<comment type="caution">
    <text evidence="8">The sequence shown here is derived from an EMBL/GenBank/DDBJ whole genome shotgun (WGS) entry which is preliminary data.</text>
</comment>
<dbReference type="AlphaFoldDB" id="A0A8T0P7Z0"/>
<evidence type="ECO:0000256" key="3">
    <source>
        <dbReference type="ARBA" id="ARBA00022737"/>
    </source>
</evidence>
<feature type="domain" description="NB-ARC" evidence="6">
    <location>
        <begin position="164"/>
        <end position="325"/>
    </location>
</feature>
<keyword evidence="3" id="KW-0677">Repeat</keyword>
<dbReference type="Gene3D" id="3.40.50.300">
    <property type="entry name" value="P-loop containing nucleotide triphosphate hydrolases"/>
    <property type="match status" value="1"/>
</dbReference>
<evidence type="ECO:0000259" key="7">
    <source>
        <dbReference type="Pfam" id="PF18052"/>
    </source>
</evidence>
<dbReference type="PANTHER" id="PTHR19338:SF42">
    <property type="entry name" value="RX N-TERMINAL DOMAIN-CONTAINING PROTEIN"/>
    <property type="match status" value="1"/>
</dbReference>
<dbReference type="Pfam" id="PF00931">
    <property type="entry name" value="NB-ARC"/>
    <property type="match status" value="1"/>
</dbReference>
<dbReference type="InterPro" id="IPR027417">
    <property type="entry name" value="P-loop_NTPase"/>
</dbReference>
<evidence type="ECO:0000256" key="5">
    <source>
        <dbReference type="ARBA" id="ARBA00022821"/>
    </source>
</evidence>
<protein>
    <recommendedName>
        <fullName evidence="10">NB-ARC domain-containing protein</fullName>
    </recommendedName>
</protein>
<dbReference type="InterPro" id="IPR002182">
    <property type="entry name" value="NB-ARC"/>
</dbReference>
<feature type="domain" description="Disease resistance N-terminal" evidence="7">
    <location>
        <begin position="12"/>
        <end position="94"/>
    </location>
</feature>
<dbReference type="Pfam" id="PF18052">
    <property type="entry name" value="Rx_N"/>
    <property type="match status" value="1"/>
</dbReference>
<evidence type="ECO:0000256" key="4">
    <source>
        <dbReference type="ARBA" id="ARBA00022741"/>
    </source>
</evidence>
<accession>A0A8T0P7Z0</accession>
<dbReference type="InterPro" id="IPR041118">
    <property type="entry name" value="Rx_N"/>
</dbReference>
<dbReference type="Gene3D" id="1.10.8.430">
    <property type="entry name" value="Helical domain of apoptotic protease-activating factors"/>
    <property type="match status" value="1"/>
</dbReference>
<dbReference type="PANTHER" id="PTHR19338">
    <property type="entry name" value="TRANSLOCASE OF INNER MITOCHONDRIAL MEMBRANE 13 HOMOLOG"/>
    <property type="match status" value="1"/>
</dbReference>
<dbReference type="GO" id="GO:0006952">
    <property type="term" value="P:defense response"/>
    <property type="evidence" value="ECO:0007669"/>
    <property type="project" value="UniProtKB-KW"/>
</dbReference>